<dbReference type="Proteomes" id="UP000008068">
    <property type="component" value="Unassembled WGS sequence"/>
</dbReference>
<dbReference type="OrthoDB" id="5874481at2759"/>
<protein>
    <recommendedName>
        <fullName evidence="1">DUF7809 domain-containing protein</fullName>
    </recommendedName>
</protein>
<dbReference type="PANTHER" id="PTHR21447">
    <property type="entry name" value="RING-TYPE DOMAIN-CONTAINING PROTEIN-RELATED"/>
    <property type="match status" value="1"/>
</dbReference>
<proteinExistence type="predicted"/>
<dbReference type="GO" id="GO:0045087">
    <property type="term" value="P:innate immune response"/>
    <property type="evidence" value="ECO:0007669"/>
    <property type="project" value="TreeGrafter"/>
</dbReference>
<dbReference type="AlphaFoldDB" id="G0MD81"/>
<name>G0MD81_CAEBE</name>
<organism evidence="3">
    <name type="scientific">Caenorhabditis brenneri</name>
    <name type="common">Nematode worm</name>
    <dbReference type="NCBI Taxonomy" id="135651"/>
    <lineage>
        <taxon>Eukaryota</taxon>
        <taxon>Metazoa</taxon>
        <taxon>Ecdysozoa</taxon>
        <taxon>Nematoda</taxon>
        <taxon>Chromadorea</taxon>
        <taxon>Rhabditida</taxon>
        <taxon>Rhabditina</taxon>
        <taxon>Rhabditomorpha</taxon>
        <taxon>Rhabditoidea</taxon>
        <taxon>Rhabditidae</taxon>
        <taxon>Peloderinae</taxon>
        <taxon>Caenorhabditis</taxon>
    </lineage>
</organism>
<sequence length="605" mass="69360">MPAVAPIPAGTLARMAQKYTPYTLRNSIQMEAINSNCLVSAEGRELEVMKIFSERSGMFGTPEELWEQFKIFADFQRNNQFFGVDESIHYNNNLHLYDQVNGEKKFICKNDIFLYIQKKLLETEDLMLLRPILIMLTYFLHHYESKLNGAIEFVPFDQKEFDQLDKELAQIKSKVSKAGTGPLVIIQRGGSGVFHRFKELLPFRKPDSEMQALSGIFEQMMSGKNEMTAEQNAAMIAACHAYCRTMIPCMKKIIEDRPSWFMPNEMLPRKLVRPVLRVLTDGNVQLVLSQDIQSAATILNPSFNIDSCLKPEDGIVDAMVFEAAPSVLAVYEVEEKDVDFIRFPIKRAKHSAVPIPINSGLICKSSMDVFLELIRDMFFGTCVYQSPDHKELMTMWEQELTTVFRAEINEIFFIDNRMIDQIDKVCATRIPLKSAPKAIRNVSPTGFTAEDLKNELKHLGMEKFFEDVFDHVDLAYRTVVEKKKKAVLRTCDMFDAVEHCLQLSLLKKVPKLAHFVHTQEACYRIPGLQCDRCDEEKKNPKKKEHFVHFFTCTKNENGTPEYNKIKVETLGEDLNVTVEEMEQTAQLIQTFSKLGTSDKARKASK</sequence>
<dbReference type="eggNOG" id="ENOG502RT8H">
    <property type="taxonomic scope" value="Eukaryota"/>
</dbReference>
<gene>
    <name evidence="2" type="ORF">CAEBREN_29658</name>
</gene>
<dbReference type="InterPro" id="IPR056711">
    <property type="entry name" value="DUF7809"/>
</dbReference>
<evidence type="ECO:0000313" key="2">
    <source>
        <dbReference type="EMBL" id="EGT49546.1"/>
    </source>
</evidence>
<feature type="domain" description="DUF7809" evidence="1">
    <location>
        <begin position="106"/>
        <end position="264"/>
    </location>
</feature>
<dbReference type="PANTHER" id="PTHR21447:SF11">
    <property type="entry name" value="RING-TYPE DOMAIN-CONTAINING PROTEIN"/>
    <property type="match status" value="1"/>
</dbReference>
<dbReference type="GO" id="GO:0045121">
    <property type="term" value="C:membrane raft"/>
    <property type="evidence" value="ECO:0007669"/>
    <property type="project" value="TreeGrafter"/>
</dbReference>
<keyword evidence="3" id="KW-1185">Reference proteome</keyword>
<accession>G0MD81</accession>
<dbReference type="HOGENOM" id="CLU_007994_0_1_1"/>
<dbReference type="InParanoid" id="G0MD81"/>
<reference evidence="3" key="1">
    <citation type="submission" date="2011-07" db="EMBL/GenBank/DDBJ databases">
        <authorList>
            <consortium name="Caenorhabditis brenneri Sequencing and Analysis Consortium"/>
            <person name="Wilson R.K."/>
        </authorList>
    </citation>
    <scope>NUCLEOTIDE SEQUENCE [LARGE SCALE GENOMIC DNA]</scope>
    <source>
        <strain evidence="3">PB2801</strain>
    </source>
</reference>
<dbReference type="FunCoup" id="G0MD81">
    <property type="interactions" value="981"/>
</dbReference>
<evidence type="ECO:0000313" key="3">
    <source>
        <dbReference type="Proteomes" id="UP000008068"/>
    </source>
</evidence>
<dbReference type="STRING" id="135651.G0MD81"/>
<dbReference type="EMBL" id="GL379790">
    <property type="protein sequence ID" value="EGT49546.1"/>
    <property type="molecule type" value="Genomic_DNA"/>
</dbReference>
<evidence type="ECO:0000259" key="1">
    <source>
        <dbReference type="Pfam" id="PF25100"/>
    </source>
</evidence>
<dbReference type="Pfam" id="PF25100">
    <property type="entry name" value="DUF7809"/>
    <property type="match status" value="1"/>
</dbReference>